<dbReference type="SUPFAM" id="SSF111331">
    <property type="entry name" value="NAD kinase/diacylglycerol kinase-like"/>
    <property type="match status" value="2"/>
</dbReference>
<keyword evidence="6" id="KW-0521">NADP</keyword>
<comment type="caution">
    <text evidence="9">The sequence shown here is derived from an EMBL/GenBank/DDBJ whole genome shotgun (WGS) entry which is preliminary data.</text>
</comment>
<evidence type="ECO:0000256" key="2">
    <source>
        <dbReference type="ARBA" id="ARBA00022679"/>
    </source>
</evidence>
<dbReference type="FunFam" id="2.60.200.30:FF:000009">
    <property type="entry name" value="Poly(P)/ATP NAD kinase"/>
    <property type="match status" value="1"/>
</dbReference>
<dbReference type="AlphaFoldDB" id="A0A9W7GEN3"/>
<feature type="signal peptide" evidence="8">
    <location>
        <begin position="1"/>
        <end position="15"/>
    </location>
</feature>
<evidence type="ECO:0000256" key="7">
    <source>
        <dbReference type="ARBA" id="ARBA00023027"/>
    </source>
</evidence>
<sequence length="516" mass="55767">MLLLVLLLLVRQGEAFSLIRYGTKTRLISPEKKITSKSSALFAGDDGFSTYLSSGFNGNDDRDEDSTFNLSYCPPSEEENCEIAYRERVQGNKIVLTSPATGQVMLTHTRKDYGGQRPKVLILLRQGDSSLISFLLSILPSLAGKVKVYVEREVMATLTHDHDVLALYGDDCISPYVSCAASDFGSLSSSTIPSSYGDVPYDTVPSPLTPPVNDEVSPQPDLVCTVGGDGLLMHASTLFPKACPPILCVAGGSLGFLTPFCKSECAEGILWGVGLGRSQVLGSESPPSTPRNSPVSELGFDEIEDVELPPSLPDPTFEPSSVFATPGLKLSLRIRLECTVLSNSNSVRCRFPVLNEVVIDRGSSSFLTSLEAYVDGSHLATVAADGVIVATPTGSTAYSMAAGGSVVHPSVPCMLFTAVAPHVMGTRPMVFPDHCTLQIRVPEDSRADAAVSFDGKYRRLLRRGERVVIRVGMYPVPTINKRDHSVDWLEGLRKSFGFNYRVGQRSLFDDGEEESY</sequence>
<evidence type="ECO:0000256" key="1">
    <source>
        <dbReference type="ARBA" id="ARBA00010995"/>
    </source>
</evidence>
<keyword evidence="2" id="KW-0808">Transferase</keyword>
<reference evidence="10" key="1">
    <citation type="journal article" date="2023" name="Commun. Biol.">
        <title>Genome analysis of Parmales, the sister group of diatoms, reveals the evolutionary specialization of diatoms from phago-mixotrophs to photoautotrophs.</title>
        <authorList>
            <person name="Ban H."/>
            <person name="Sato S."/>
            <person name="Yoshikawa S."/>
            <person name="Yamada K."/>
            <person name="Nakamura Y."/>
            <person name="Ichinomiya M."/>
            <person name="Sato N."/>
            <person name="Blanc-Mathieu R."/>
            <person name="Endo H."/>
            <person name="Kuwata A."/>
            <person name="Ogata H."/>
        </authorList>
    </citation>
    <scope>NUCLEOTIDE SEQUENCE [LARGE SCALE GENOMIC DNA]</scope>
</reference>
<dbReference type="HAMAP" id="MF_00361">
    <property type="entry name" value="NAD_kinase"/>
    <property type="match status" value="1"/>
</dbReference>
<dbReference type="GO" id="GO:0019674">
    <property type="term" value="P:NAD+ metabolic process"/>
    <property type="evidence" value="ECO:0007669"/>
    <property type="project" value="InterPro"/>
</dbReference>
<name>A0A9W7GEN3_9STRA</name>
<comment type="similarity">
    <text evidence="1">Belongs to the NAD kinase family.</text>
</comment>
<dbReference type="InterPro" id="IPR017437">
    <property type="entry name" value="ATP-NAD_kinase_PpnK-typ_C"/>
</dbReference>
<dbReference type="Gene3D" id="2.60.200.30">
    <property type="entry name" value="Probable inorganic polyphosphate/atp-NAD kinase, domain 2"/>
    <property type="match status" value="1"/>
</dbReference>
<evidence type="ECO:0000256" key="6">
    <source>
        <dbReference type="ARBA" id="ARBA00022857"/>
    </source>
</evidence>
<gene>
    <name evidence="9" type="ORF">TrCOL_g8308</name>
</gene>
<dbReference type="PANTHER" id="PTHR20275:SF0">
    <property type="entry name" value="NAD KINASE"/>
    <property type="match status" value="1"/>
</dbReference>
<keyword evidence="5" id="KW-0067">ATP-binding</keyword>
<keyword evidence="3" id="KW-0547">Nucleotide-binding</keyword>
<accession>A0A9W7GEN3</accession>
<proteinExistence type="inferred from homology"/>
<keyword evidence="7" id="KW-0520">NAD</keyword>
<dbReference type="GO" id="GO:0003951">
    <property type="term" value="F:NAD+ kinase activity"/>
    <property type="evidence" value="ECO:0007669"/>
    <property type="project" value="InterPro"/>
</dbReference>
<dbReference type="InterPro" id="IPR016064">
    <property type="entry name" value="NAD/diacylglycerol_kinase_sf"/>
</dbReference>
<dbReference type="InterPro" id="IPR002504">
    <property type="entry name" value="NADK"/>
</dbReference>
<dbReference type="OrthoDB" id="24581at2759"/>
<evidence type="ECO:0000256" key="3">
    <source>
        <dbReference type="ARBA" id="ARBA00022741"/>
    </source>
</evidence>
<keyword evidence="4" id="KW-0418">Kinase</keyword>
<protein>
    <submittedName>
        <fullName evidence="9">Uncharacterized protein</fullName>
    </submittedName>
</protein>
<evidence type="ECO:0000256" key="5">
    <source>
        <dbReference type="ARBA" id="ARBA00022840"/>
    </source>
</evidence>
<evidence type="ECO:0000256" key="8">
    <source>
        <dbReference type="SAM" id="SignalP"/>
    </source>
</evidence>
<keyword evidence="8" id="KW-0732">Signal</keyword>
<dbReference type="Gene3D" id="3.40.50.10330">
    <property type="entry name" value="Probable inorganic polyphosphate/atp-NAD kinase, domain 1"/>
    <property type="match status" value="1"/>
</dbReference>
<evidence type="ECO:0000256" key="4">
    <source>
        <dbReference type="ARBA" id="ARBA00022777"/>
    </source>
</evidence>
<dbReference type="EMBL" id="BRYA01000214">
    <property type="protein sequence ID" value="GMI44399.1"/>
    <property type="molecule type" value="Genomic_DNA"/>
</dbReference>
<organism evidence="9 10">
    <name type="scientific">Triparma columacea</name>
    <dbReference type="NCBI Taxonomy" id="722753"/>
    <lineage>
        <taxon>Eukaryota</taxon>
        <taxon>Sar</taxon>
        <taxon>Stramenopiles</taxon>
        <taxon>Ochrophyta</taxon>
        <taxon>Bolidophyceae</taxon>
        <taxon>Parmales</taxon>
        <taxon>Triparmaceae</taxon>
        <taxon>Triparma</taxon>
    </lineage>
</organism>
<keyword evidence="10" id="KW-1185">Reference proteome</keyword>
<dbReference type="InterPro" id="IPR017438">
    <property type="entry name" value="ATP-NAD_kinase_N"/>
</dbReference>
<dbReference type="GO" id="GO:0005524">
    <property type="term" value="F:ATP binding"/>
    <property type="evidence" value="ECO:0007669"/>
    <property type="project" value="UniProtKB-KW"/>
</dbReference>
<dbReference type="Pfam" id="PF20143">
    <property type="entry name" value="NAD_kinase_C"/>
    <property type="match status" value="1"/>
</dbReference>
<feature type="chain" id="PRO_5040790781" evidence="8">
    <location>
        <begin position="16"/>
        <end position="516"/>
    </location>
</feature>
<dbReference type="GO" id="GO:0006741">
    <property type="term" value="P:NADP+ biosynthetic process"/>
    <property type="evidence" value="ECO:0007669"/>
    <property type="project" value="InterPro"/>
</dbReference>
<dbReference type="PANTHER" id="PTHR20275">
    <property type="entry name" value="NAD KINASE"/>
    <property type="match status" value="1"/>
</dbReference>
<dbReference type="Pfam" id="PF01513">
    <property type="entry name" value="NAD_kinase"/>
    <property type="match status" value="1"/>
</dbReference>
<evidence type="ECO:0000313" key="9">
    <source>
        <dbReference type="EMBL" id="GMI44399.1"/>
    </source>
</evidence>
<evidence type="ECO:0000313" key="10">
    <source>
        <dbReference type="Proteomes" id="UP001165065"/>
    </source>
</evidence>
<dbReference type="Proteomes" id="UP001165065">
    <property type="component" value="Unassembled WGS sequence"/>
</dbReference>